<protein>
    <submittedName>
        <fullName evidence="2">Uncharacterized protein</fullName>
    </submittedName>
</protein>
<accession>A0AAW8THQ4</accession>
<dbReference type="EMBL" id="JARPYT010000007">
    <property type="protein sequence ID" value="MDT2637132.1"/>
    <property type="molecule type" value="Genomic_DNA"/>
</dbReference>
<dbReference type="EMBL" id="JARPYR010000005">
    <property type="protein sequence ID" value="MDT2596181.1"/>
    <property type="molecule type" value="Genomic_DNA"/>
</dbReference>
<evidence type="ECO:0000313" key="3">
    <source>
        <dbReference type="Proteomes" id="UP001245561"/>
    </source>
</evidence>
<evidence type="ECO:0000313" key="1">
    <source>
        <dbReference type="EMBL" id="MDT2596181.1"/>
    </source>
</evidence>
<organism evidence="2 3">
    <name type="scientific">Enterococcus dongliensis</name>
    <dbReference type="NCBI Taxonomy" id="2559925"/>
    <lineage>
        <taxon>Bacteria</taxon>
        <taxon>Bacillati</taxon>
        <taxon>Bacillota</taxon>
        <taxon>Bacilli</taxon>
        <taxon>Lactobacillales</taxon>
        <taxon>Enterococcaceae</taxon>
        <taxon>Enterococcus</taxon>
    </lineage>
</organism>
<gene>
    <name evidence="2" type="ORF">P7D36_06340</name>
    <name evidence="1" type="ORF">P7D39_03975</name>
</gene>
<sequence>MDQQKWSVVKANFIGTEDLTDGYYRLRETEEGYQLAYLIAGPCGDKIPHPEVTLQKVADQIEPIRLRDLEETPILNLTQATDAEKIEELTDQLLERFLMRKNLSL</sequence>
<evidence type="ECO:0000313" key="2">
    <source>
        <dbReference type="EMBL" id="MDT2637132.1"/>
    </source>
</evidence>
<keyword evidence="4" id="KW-1185">Reference proteome</keyword>
<dbReference type="Proteomes" id="UP001245561">
    <property type="component" value="Unassembled WGS sequence"/>
</dbReference>
<reference evidence="2 4" key="1">
    <citation type="submission" date="2023-03" db="EMBL/GenBank/DDBJ databases">
        <authorList>
            <person name="Shen W."/>
            <person name="Cai J."/>
        </authorList>
    </citation>
    <scope>NUCLEOTIDE SEQUENCE</scope>
    <source>
        <strain evidence="2">P55-2</strain>
        <strain evidence="1 4">P72-2</strain>
    </source>
</reference>
<dbReference type="Proteomes" id="UP001256547">
    <property type="component" value="Unassembled WGS sequence"/>
</dbReference>
<dbReference type="RefSeq" id="WP_137603730.1">
    <property type="nucleotide sequence ID" value="NZ_JARPYR010000005.1"/>
</dbReference>
<evidence type="ECO:0000313" key="4">
    <source>
        <dbReference type="Proteomes" id="UP001256547"/>
    </source>
</evidence>
<dbReference type="AlphaFoldDB" id="A0AAW8THQ4"/>
<dbReference type="GeneID" id="86910729"/>
<name>A0AAW8THQ4_9ENTE</name>
<proteinExistence type="predicted"/>
<comment type="caution">
    <text evidence="2">The sequence shown here is derived from an EMBL/GenBank/DDBJ whole genome shotgun (WGS) entry which is preliminary data.</text>
</comment>